<reference evidence="2 3" key="1">
    <citation type="journal article" date="2020" name="bioRxiv">
        <title>Sequence and annotation of 42 cannabis genomes reveals extensive copy number variation in cannabinoid synthesis and pathogen resistance genes.</title>
        <authorList>
            <person name="Mckernan K.J."/>
            <person name="Helbert Y."/>
            <person name="Kane L.T."/>
            <person name="Ebling H."/>
            <person name="Zhang L."/>
            <person name="Liu B."/>
            <person name="Eaton Z."/>
            <person name="Mclaughlin S."/>
            <person name="Kingan S."/>
            <person name="Baybayan P."/>
            <person name="Concepcion G."/>
            <person name="Jordan M."/>
            <person name="Riva A."/>
            <person name="Barbazuk W."/>
            <person name="Harkins T."/>
        </authorList>
    </citation>
    <scope>NUCLEOTIDE SEQUENCE [LARGE SCALE GENOMIC DNA]</scope>
    <source>
        <strain evidence="3">cv. Jamaican Lion 4</strain>
        <tissue evidence="2">Leaf</tissue>
    </source>
</reference>
<evidence type="ECO:0000256" key="1">
    <source>
        <dbReference type="SAM" id="MobiDB-lite"/>
    </source>
</evidence>
<evidence type="ECO:0000313" key="2">
    <source>
        <dbReference type="EMBL" id="KAF4350825.1"/>
    </source>
</evidence>
<gene>
    <name evidence="2" type="ORF">G4B88_002154</name>
</gene>
<protein>
    <submittedName>
        <fullName evidence="2">Uncharacterized protein</fullName>
    </submittedName>
</protein>
<sequence>MKIHPVGLALYKVELPTWMKIHPVGLALYKVELPTWMKIHPVLHVSNLKPYHEDPKYPTCNQCTRNDISIRRHNSREPEERTIHVKRKKRKEYMIKWKGLTEDEIKRTFFQPRPEAQLQAHLGPVNDSSSLFKTTLFNLTSVADTELSPGGDSVREVTISPTPSLLITLLLSNGEDRNKHCRFIAGSGSDSEDSDPPTDRGFGENGIRIRRKGGGGELISGAAASAESGIPVVLDGVVCTAWEESGYGGPLVSVGCVGLDDHGIFFWRKRTVLYTRAQLITPPQSARFTGATNYACAYYGPVSWAMLFH</sequence>
<organism evidence="2 3">
    <name type="scientific">Cannabis sativa</name>
    <name type="common">Hemp</name>
    <name type="synonym">Marijuana</name>
    <dbReference type="NCBI Taxonomy" id="3483"/>
    <lineage>
        <taxon>Eukaryota</taxon>
        <taxon>Viridiplantae</taxon>
        <taxon>Streptophyta</taxon>
        <taxon>Embryophyta</taxon>
        <taxon>Tracheophyta</taxon>
        <taxon>Spermatophyta</taxon>
        <taxon>Magnoliopsida</taxon>
        <taxon>eudicotyledons</taxon>
        <taxon>Gunneridae</taxon>
        <taxon>Pentapetalae</taxon>
        <taxon>rosids</taxon>
        <taxon>fabids</taxon>
        <taxon>Rosales</taxon>
        <taxon>Cannabaceae</taxon>
        <taxon>Cannabis</taxon>
    </lineage>
</organism>
<accession>A0A7J6DXE5</accession>
<dbReference type="EMBL" id="JAATIQ010000583">
    <property type="protein sequence ID" value="KAF4350825.1"/>
    <property type="molecule type" value="Genomic_DNA"/>
</dbReference>
<name>A0A7J6DXE5_CANSA</name>
<proteinExistence type="predicted"/>
<comment type="caution">
    <text evidence="2">The sequence shown here is derived from an EMBL/GenBank/DDBJ whole genome shotgun (WGS) entry which is preliminary data.</text>
</comment>
<dbReference type="AlphaFoldDB" id="A0A7J6DXE5"/>
<dbReference type="InterPro" id="IPR016197">
    <property type="entry name" value="Chromo-like_dom_sf"/>
</dbReference>
<keyword evidence="3" id="KW-1185">Reference proteome</keyword>
<evidence type="ECO:0000313" key="3">
    <source>
        <dbReference type="Proteomes" id="UP000583929"/>
    </source>
</evidence>
<dbReference type="Proteomes" id="UP000583929">
    <property type="component" value="Unassembled WGS sequence"/>
</dbReference>
<dbReference type="SUPFAM" id="SSF54160">
    <property type="entry name" value="Chromo domain-like"/>
    <property type="match status" value="1"/>
</dbReference>
<feature type="region of interest" description="Disordered" evidence="1">
    <location>
        <begin position="183"/>
        <end position="207"/>
    </location>
</feature>